<reference evidence="3 4" key="1">
    <citation type="journal article" date="2012" name="Genet. Mol. Biol.">
        <title>Analysis of 16S rRNA and mxaF genes revealing insights into Methylobacterium niche-specific plant association.</title>
        <authorList>
            <person name="Dourado M.N."/>
            <person name="Andreote F.D."/>
            <person name="Dini-Andreote F."/>
            <person name="Conti R."/>
            <person name="Araujo J.M."/>
            <person name="Araujo W.L."/>
        </authorList>
    </citation>
    <scope>NUCLEOTIDE SEQUENCE [LARGE SCALE GENOMIC DNA]</scope>
    <source>
        <strain evidence="3 4">SR1.6/6</strain>
    </source>
</reference>
<dbReference type="EMBL" id="CP043538">
    <property type="protein sequence ID" value="QGY03617.1"/>
    <property type="molecule type" value="Genomic_DNA"/>
</dbReference>
<proteinExistence type="predicted"/>
<protein>
    <submittedName>
        <fullName evidence="3">Type II toxin-antitoxin system VapC family toxin</fullName>
    </submittedName>
</protein>
<dbReference type="Pfam" id="PF01850">
    <property type="entry name" value="PIN"/>
    <property type="match status" value="1"/>
</dbReference>
<dbReference type="Proteomes" id="UP000012488">
    <property type="component" value="Chromosome"/>
</dbReference>
<dbReference type="CDD" id="cd18682">
    <property type="entry name" value="PIN_VapC-like"/>
    <property type="match status" value="1"/>
</dbReference>
<evidence type="ECO:0000256" key="1">
    <source>
        <dbReference type="SAM" id="MobiDB-lite"/>
    </source>
</evidence>
<feature type="region of interest" description="Disordered" evidence="1">
    <location>
        <begin position="25"/>
        <end position="58"/>
    </location>
</feature>
<name>A0A6B9FMI9_9HYPH</name>
<evidence type="ECO:0000313" key="3">
    <source>
        <dbReference type="EMBL" id="QGY03617.1"/>
    </source>
</evidence>
<dbReference type="InterPro" id="IPR029060">
    <property type="entry name" value="PIN-like_dom_sf"/>
</dbReference>
<dbReference type="SUPFAM" id="SSF88723">
    <property type="entry name" value="PIN domain-like"/>
    <property type="match status" value="1"/>
</dbReference>
<dbReference type="InterPro" id="IPR002716">
    <property type="entry name" value="PIN_dom"/>
</dbReference>
<dbReference type="KEGG" id="mmes:MMSR116_18275"/>
<reference evidence="3 4" key="2">
    <citation type="journal article" date="2013" name="Genome Announc.">
        <title>Draft Genome Sequence of Methylobacterium mesophilicum Strain SR1.6/6, Isolated from Citrus sinensis.</title>
        <authorList>
            <person name="Marinho Almeida D."/>
            <person name="Dini-Andreote F."/>
            <person name="Camargo Neves A.A."/>
            <person name="Juca Ramos R.T."/>
            <person name="Andreote F.D."/>
            <person name="Carneiro A.R."/>
            <person name="Oliveira de Souza Lima A."/>
            <person name="Caracciolo Gomes de Sa P.H."/>
            <person name="Ribeiro Barbosa M.S."/>
            <person name="Araujo W.L."/>
            <person name="Silva A."/>
        </authorList>
    </citation>
    <scope>NUCLEOTIDE SEQUENCE [LARGE SCALE GENOMIC DNA]</scope>
    <source>
        <strain evidence="3 4">SR1.6/6</strain>
    </source>
</reference>
<accession>A0A6B9FMI9</accession>
<organism evidence="3 4">
    <name type="scientific">Methylobacterium mesophilicum SR1.6/6</name>
    <dbReference type="NCBI Taxonomy" id="908290"/>
    <lineage>
        <taxon>Bacteria</taxon>
        <taxon>Pseudomonadati</taxon>
        <taxon>Pseudomonadota</taxon>
        <taxon>Alphaproteobacteria</taxon>
        <taxon>Hyphomicrobiales</taxon>
        <taxon>Methylobacteriaceae</taxon>
        <taxon>Methylobacterium</taxon>
    </lineage>
</organism>
<dbReference type="Gene3D" id="3.40.50.1010">
    <property type="entry name" value="5'-nuclease"/>
    <property type="match status" value="1"/>
</dbReference>
<feature type="compositionally biased region" description="Basic residues" evidence="1">
    <location>
        <begin position="42"/>
        <end position="58"/>
    </location>
</feature>
<feature type="domain" description="PIN" evidence="2">
    <location>
        <begin position="69"/>
        <end position="183"/>
    </location>
</feature>
<sequence>MASFGFALSHLPWQNCRPRLHPTWPVTAPRSMRSSRRDVPRLPRKRGHQQVRRVSRTQSRRSPIVALSVLDASALLAYLRREPGWEQVLQAFTGTATMTTVNFGEVAGWMVRNGADEPAVRALRTGLVFSLTPVDDDLAIRAALLEPLTRPKGLGIGDRLCLALAARSSAVALTADAAWQEISEVASVEVRLIR</sequence>
<evidence type="ECO:0000313" key="4">
    <source>
        <dbReference type="Proteomes" id="UP000012488"/>
    </source>
</evidence>
<dbReference type="AlphaFoldDB" id="A0A6B9FMI9"/>
<evidence type="ECO:0000259" key="2">
    <source>
        <dbReference type="Pfam" id="PF01850"/>
    </source>
</evidence>
<gene>
    <name evidence="3" type="ORF">MMSR116_18275</name>
</gene>